<reference evidence="2 3" key="1">
    <citation type="submission" date="2018-02" db="EMBL/GenBank/DDBJ databases">
        <title>Comparative genomes isolates from brazilian mangrove.</title>
        <authorList>
            <person name="Araujo J.E."/>
            <person name="Taketani R.G."/>
            <person name="Silva M.C.P."/>
            <person name="Loureco M.V."/>
            <person name="Andreote F.D."/>
        </authorList>
    </citation>
    <scope>NUCLEOTIDE SEQUENCE [LARGE SCALE GENOMIC DNA]</scope>
    <source>
        <strain evidence="2 3">Nap-Phe MGV</strain>
    </source>
</reference>
<evidence type="ECO:0000259" key="1">
    <source>
        <dbReference type="Pfam" id="PF13490"/>
    </source>
</evidence>
<proteinExistence type="predicted"/>
<feature type="domain" description="Putative zinc-finger" evidence="1">
    <location>
        <begin position="8"/>
        <end position="39"/>
    </location>
</feature>
<dbReference type="Gene3D" id="1.10.10.1320">
    <property type="entry name" value="Anti-sigma factor, zinc-finger domain"/>
    <property type="match status" value="1"/>
</dbReference>
<name>A0A2S8GKU0_9BACT</name>
<organism evidence="2 3">
    <name type="scientific">Blastopirellula marina</name>
    <dbReference type="NCBI Taxonomy" id="124"/>
    <lineage>
        <taxon>Bacteria</taxon>
        <taxon>Pseudomonadati</taxon>
        <taxon>Planctomycetota</taxon>
        <taxon>Planctomycetia</taxon>
        <taxon>Pirellulales</taxon>
        <taxon>Pirellulaceae</taxon>
        <taxon>Blastopirellula</taxon>
    </lineage>
</organism>
<gene>
    <name evidence="2" type="ORF">C5Y93_16140</name>
</gene>
<dbReference type="Proteomes" id="UP000237819">
    <property type="component" value="Unassembled WGS sequence"/>
</dbReference>
<dbReference type="InterPro" id="IPR041916">
    <property type="entry name" value="Anti_sigma_zinc_sf"/>
</dbReference>
<protein>
    <recommendedName>
        <fullName evidence="1">Putative zinc-finger domain-containing protein</fullName>
    </recommendedName>
</protein>
<dbReference type="InterPro" id="IPR027383">
    <property type="entry name" value="Znf_put"/>
</dbReference>
<dbReference type="Pfam" id="PF13490">
    <property type="entry name" value="zf-HC2"/>
    <property type="match status" value="1"/>
</dbReference>
<comment type="caution">
    <text evidence="2">The sequence shown here is derived from an EMBL/GenBank/DDBJ whole genome shotgun (WGS) entry which is preliminary data.</text>
</comment>
<dbReference type="RefSeq" id="WP_105336462.1">
    <property type="nucleotide sequence ID" value="NZ_PUHZ01000016.1"/>
</dbReference>
<accession>A0A2S8GKU0</accession>
<evidence type="ECO:0000313" key="3">
    <source>
        <dbReference type="Proteomes" id="UP000237819"/>
    </source>
</evidence>
<dbReference type="OrthoDB" id="286411at2"/>
<dbReference type="EMBL" id="PUHZ01000016">
    <property type="protein sequence ID" value="PQO45063.1"/>
    <property type="molecule type" value="Genomic_DNA"/>
</dbReference>
<dbReference type="AlphaFoldDB" id="A0A2S8GKU0"/>
<evidence type="ECO:0000313" key="2">
    <source>
        <dbReference type="EMBL" id="PQO45063.1"/>
    </source>
</evidence>
<sequence>MNHAKLSCKEIYEYLAEFLDNALPSNQQEVMETHLEHCPCCKHYLDNYRETLVLGKAACCNKINPPPPAPDALINAILAARQKGAEDNPPAE</sequence>